<name>X1N2F3_9ZZZZ</name>
<sequence>LVGRLDSAQPSAGYFYEFDAIAAVVVGGVSLSGGEGGLGNTLLGVLFIAVLNNGLNILNISSFYQGIVKGIVIALALLLHRAIRKPS</sequence>
<accession>X1N2F3</accession>
<dbReference type="PANTHER" id="PTHR32196">
    <property type="entry name" value="ABC TRANSPORTER PERMEASE PROTEIN YPHD-RELATED-RELATED"/>
    <property type="match status" value="1"/>
</dbReference>
<dbReference type="EMBL" id="BARV01023564">
    <property type="protein sequence ID" value="GAI38197.1"/>
    <property type="molecule type" value="Genomic_DNA"/>
</dbReference>
<organism evidence="2">
    <name type="scientific">marine sediment metagenome</name>
    <dbReference type="NCBI Taxonomy" id="412755"/>
    <lineage>
        <taxon>unclassified sequences</taxon>
        <taxon>metagenomes</taxon>
        <taxon>ecological metagenomes</taxon>
    </lineage>
</organism>
<dbReference type="AlphaFoldDB" id="X1N2F3"/>
<protein>
    <recommendedName>
        <fullName evidence="3">Ribose ABC transporter permease</fullName>
    </recommendedName>
</protein>
<comment type="caution">
    <text evidence="2">The sequence shown here is derived from an EMBL/GenBank/DDBJ whole genome shotgun (WGS) entry which is preliminary data.</text>
</comment>
<proteinExistence type="predicted"/>
<feature type="transmembrane region" description="Helical" evidence="1">
    <location>
        <begin position="63"/>
        <end position="83"/>
    </location>
</feature>
<keyword evidence="1" id="KW-0812">Transmembrane</keyword>
<evidence type="ECO:0008006" key="3">
    <source>
        <dbReference type="Google" id="ProtNLM"/>
    </source>
</evidence>
<reference evidence="2" key="1">
    <citation type="journal article" date="2014" name="Front. Microbiol.">
        <title>High frequency of phylogenetically diverse reductive dehalogenase-homologous genes in deep subseafloor sedimentary metagenomes.</title>
        <authorList>
            <person name="Kawai M."/>
            <person name="Futagami T."/>
            <person name="Toyoda A."/>
            <person name="Takaki Y."/>
            <person name="Nishi S."/>
            <person name="Hori S."/>
            <person name="Arai W."/>
            <person name="Tsubouchi T."/>
            <person name="Morono Y."/>
            <person name="Uchiyama I."/>
            <person name="Ito T."/>
            <person name="Fujiyama A."/>
            <person name="Inagaki F."/>
            <person name="Takami H."/>
        </authorList>
    </citation>
    <scope>NUCLEOTIDE SEQUENCE</scope>
    <source>
        <strain evidence="2">Expedition CK06-06</strain>
    </source>
</reference>
<keyword evidence="1" id="KW-1133">Transmembrane helix</keyword>
<dbReference type="PANTHER" id="PTHR32196:SF72">
    <property type="entry name" value="RIBOSE IMPORT PERMEASE PROTEIN RBSC"/>
    <property type="match status" value="1"/>
</dbReference>
<keyword evidence="1" id="KW-0472">Membrane</keyword>
<dbReference type="GO" id="GO:0005886">
    <property type="term" value="C:plasma membrane"/>
    <property type="evidence" value="ECO:0007669"/>
    <property type="project" value="TreeGrafter"/>
</dbReference>
<evidence type="ECO:0000256" key="1">
    <source>
        <dbReference type="SAM" id="Phobius"/>
    </source>
</evidence>
<feature type="transmembrane region" description="Helical" evidence="1">
    <location>
        <begin position="12"/>
        <end position="31"/>
    </location>
</feature>
<feature type="non-terminal residue" evidence="2">
    <location>
        <position position="1"/>
    </location>
</feature>
<gene>
    <name evidence="2" type="ORF">S06H3_38637</name>
</gene>
<evidence type="ECO:0000313" key="2">
    <source>
        <dbReference type="EMBL" id="GAI38197.1"/>
    </source>
</evidence>